<evidence type="ECO:0000313" key="8">
    <source>
        <dbReference type="Proteomes" id="UP001199631"/>
    </source>
</evidence>
<keyword evidence="2" id="KW-0732">Signal</keyword>
<dbReference type="Pfam" id="PF01510">
    <property type="entry name" value="Amidase_2"/>
    <property type="match status" value="1"/>
</dbReference>
<dbReference type="Proteomes" id="UP001199631">
    <property type="component" value="Unassembled WGS sequence"/>
</dbReference>
<gene>
    <name evidence="7" type="ORF">K3T81_02540</name>
</gene>
<evidence type="ECO:0000256" key="5">
    <source>
        <dbReference type="ARBA" id="ARBA00032390"/>
    </source>
</evidence>
<dbReference type="InterPro" id="IPR038200">
    <property type="entry name" value="GW_dom_sf"/>
</dbReference>
<dbReference type="SMART" id="SM00644">
    <property type="entry name" value="Ami_2"/>
    <property type="match status" value="1"/>
</dbReference>
<accession>A0AAW5B368</accession>
<reference evidence="7 8" key="1">
    <citation type="journal article" date="2022" name="Evol. Bioinform. Online">
        <title>Draft Genome Sequence of Oceanobacillus jordanicus Strain GSFE11, a Halotolerant Plant Growth-Promoting Bacterial Endophyte Isolated From the Jordan Valley.</title>
        <authorList>
            <person name="Alhindi T."/>
            <person name="Albdaiwi R."/>
        </authorList>
    </citation>
    <scope>NUCLEOTIDE SEQUENCE [LARGE SCALE GENOMIC DNA]</scope>
    <source>
        <strain evidence="7 8">GSFE11</strain>
    </source>
</reference>
<evidence type="ECO:0000256" key="4">
    <source>
        <dbReference type="ARBA" id="ARBA00030881"/>
    </source>
</evidence>
<comment type="caution">
    <text evidence="7">The sequence shown here is derived from an EMBL/GenBank/DDBJ whole genome shotgun (WGS) entry which is preliminary data.</text>
</comment>
<proteinExistence type="inferred from homology"/>
<dbReference type="GO" id="GO:0009253">
    <property type="term" value="P:peptidoglycan catabolic process"/>
    <property type="evidence" value="ECO:0007669"/>
    <property type="project" value="InterPro"/>
</dbReference>
<dbReference type="InterPro" id="IPR036505">
    <property type="entry name" value="Amidase/PGRP_sf"/>
</dbReference>
<dbReference type="GO" id="GO:0008745">
    <property type="term" value="F:N-acetylmuramoyl-L-alanine amidase activity"/>
    <property type="evidence" value="ECO:0007669"/>
    <property type="project" value="InterPro"/>
</dbReference>
<comment type="similarity">
    <text evidence="1">In the N-terminal section; belongs to the N-acetylmuramoyl-L-alanine amidase 2 family.</text>
</comment>
<name>A0AAW5B368_9BACI</name>
<evidence type="ECO:0000256" key="1">
    <source>
        <dbReference type="ARBA" id="ARBA00006088"/>
    </source>
</evidence>
<evidence type="ECO:0000256" key="3">
    <source>
        <dbReference type="ARBA" id="ARBA00022737"/>
    </source>
</evidence>
<sequence>MKKITGFIMLVLFFCMPIQIYADKLDSDDSQNENYNEYGIIKGTEVYGEDISELTQEELQYVPKGWRDGVVEGEHVQEKNNRLLMRAIYPSVNNYIENIVVPKVEYDYKDFFTKFNYRNGYGKVEGVVAHETANDNSTIESEISYMSKNHLNAFVHAFIDHNRIIEIHPLEYGAWGAGRYANQRFVHVELVRVNTFDQFARSINNYANYIANIQYKYNLGITDAESSGKGSLWSHKAVSVHLGGTTHVDPHGYFSRYGYNWSQFVSLVTEKHNKLITQKVANTSKLGHIKSTDVKIYNNPIDQQNYSKAGSKNTNEVFYIKSQARVKNANYYLLSREPSSKQGTIGWVEAKDISSHVHKGVDKDAKKMVINGNGNAYNKAWGGANNFVYDLSDFVGEEFRIHLTEKVGNNTWYRGILKGKTVWIHSSYVSKIVVNNTSKLGHIRNSDGVILNDIYNKSDSFKAGSININKVYYIKKQANIEGDLYYLISNEPSTLKGKVGWVKAKDLKVHEHNGIDKEKKTYTIQGKGKAYEKAWGGPKDLVYNLSDFSGETFNVHLTESVGSNVWYRGTLKEKTVWIHSSYLIDENNTSKLGHIINGNVNIYLNLYDNLNSFKAGKEYTNLVYYIKKQANVKGQMYYLISTQPRYGVVGWVKAEDLSTHKHVGADKNKKTFYIKGNGTAYSKAWGGSKDVLYGDLSPYINEKFNVNLTEKVGNNIWYRGIFKGKTIWLHSSYVTTKKESVTSKLGHIRNEKVKIYKELGEISTAIEASDKLTNTVYFIKKQAKLNGQIYYLISTRPSSNIGTIGWVKETDMSIHSHHGIDKTTKTFYFKGTGRAYSKAWGGAKELVYEDMSIYTHERFDVHLTEKIGNNIWYRGNFKGKTIWLHSSYLTKKVESSISRLGHIRNSEVKIYNTLGDNASNTAGKDHINKVYYIKKQATLGEHTFYLVSREPSITNGVLGWVNANDLLTHTHVGLDKKKKTFILKGIGSSYSKAWGGSKDEVFQDLEPYKGVKFNVHLTEKVGNNTWYRGELNGKRIWLHSSYLK</sequence>
<evidence type="ECO:0000259" key="6">
    <source>
        <dbReference type="PROSITE" id="PS51780"/>
    </source>
</evidence>
<dbReference type="Gene3D" id="3.40.80.10">
    <property type="entry name" value="Peptidoglycan recognition protein-like"/>
    <property type="match status" value="1"/>
</dbReference>
<dbReference type="AlphaFoldDB" id="A0AAW5B368"/>
<feature type="domain" description="GW" evidence="6">
    <location>
        <begin position="664"/>
        <end position="739"/>
    </location>
</feature>
<dbReference type="Pfam" id="PF13457">
    <property type="entry name" value="GW"/>
    <property type="match status" value="10"/>
</dbReference>
<evidence type="ECO:0000256" key="2">
    <source>
        <dbReference type="ARBA" id="ARBA00022729"/>
    </source>
</evidence>
<dbReference type="Gene3D" id="2.30.30.170">
    <property type="match status" value="10"/>
</dbReference>
<dbReference type="EMBL" id="JAIFZM010000002">
    <property type="protein sequence ID" value="MCG3418019.1"/>
    <property type="molecule type" value="Genomic_DNA"/>
</dbReference>
<dbReference type="InterPro" id="IPR002502">
    <property type="entry name" value="Amidase_domain"/>
</dbReference>
<organism evidence="7 8">
    <name type="scientific">Oceanobacillus jordanicus</name>
    <dbReference type="NCBI Taxonomy" id="2867266"/>
    <lineage>
        <taxon>Bacteria</taxon>
        <taxon>Bacillati</taxon>
        <taxon>Bacillota</taxon>
        <taxon>Bacilli</taxon>
        <taxon>Bacillales</taxon>
        <taxon>Bacillaceae</taxon>
        <taxon>Oceanobacillus</taxon>
    </lineage>
</organism>
<dbReference type="RefSeq" id="WP_238018044.1">
    <property type="nucleotide sequence ID" value="NZ_JAIFZM010000002.1"/>
</dbReference>
<keyword evidence="3" id="KW-0677">Repeat</keyword>
<dbReference type="CDD" id="cd06583">
    <property type="entry name" value="PGRP"/>
    <property type="match status" value="1"/>
</dbReference>
<protein>
    <recommendedName>
        <fullName evidence="5">Autolysin</fullName>
    </recommendedName>
    <alternativeName>
        <fullName evidence="4">Cell wall hydrolase</fullName>
    </alternativeName>
</protein>
<keyword evidence="8" id="KW-1185">Reference proteome</keyword>
<dbReference type="PROSITE" id="PS51780">
    <property type="entry name" value="GW"/>
    <property type="match status" value="1"/>
</dbReference>
<evidence type="ECO:0000313" key="7">
    <source>
        <dbReference type="EMBL" id="MCG3418019.1"/>
    </source>
</evidence>
<dbReference type="InterPro" id="IPR025987">
    <property type="entry name" value="GW_dom"/>
</dbReference>
<dbReference type="SUPFAM" id="SSF55846">
    <property type="entry name" value="N-acetylmuramoyl-L-alanine amidase-like"/>
    <property type="match status" value="1"/>
</dbReference>